<dbReference type="EMBL" id="NLAX01000701">
    <property type="protein sequence ID" value="PKS07361.1"/>
    <property type="molecule type" value="Genomic_DNA"/>
</dbReference>
<feature type="region of interest" description="Disordered" evidence="3">
    <location>
        <begin position="583"/>
        <end position="660"/>
    </location>
</feature>
<feature type="compositionally biased region" description="Polar residues" evidence="3">
    <location>
        <begin position="505"/>
        <end position="514"/>
    </location>
</feature>
<feature type="compositionally biased region" description="Low complexity" evidence="3">
    <location>
        <begin position="234"/>
        <end position="249"/>
    </location>
</feature>
<feature type="compositionally biased region" description="Low complexity" evidence="3">
    <location>
        <begin position="78"/>
        <end position="90"/>
    </location>
</feature>
<feature type="compositionally biased region" description="Basic residues" evidence="3">
    <location>
        <begin position="1"/>
        <end position="11"/>
    </location>
</feature>
<dbReference type="Proteomes" id="UP000233524">
    <property type="component" value="Unassembled WGS sequence"/>
</dbReference>
<keyword evidence="1 2" id="KW-0728">SH3 domain</keyword>
<evidence type="ECO:0000256" key="4">
    <source>
        <dbReference type="SAM" id="Phobius"/>
    </source>
</evidence>
<name>A0A2N3N4K0_9PEZI</name>
<dbReference type="InParanoid" id="A0A2N3N4K0"/>
<feature type="compositionally biased region" description="Pro residues" evidence="3">
    <location>
        <begin position="328"/>
        <end position="340"/>
    </location>
</feature>
<evidence type="ECO:0000256" key="2">
    <source>
        <dbReference type="PROSITE-ProRule" id="PRU00192"/>
    </source>
</evidence>
<dbReference type="PROSITE" id="PS50002">
    <property type="entry name" value="SH3"/>
    <property type="match status" value="1"/>
</dbReference>
<protein>
    <recommendedName>
        <fullName evidence="5">SH3 domain-containing protein</fullName>
    </recommendedName>
</protein>
<feature type="compositionally biased region" description="Polar residues" evidence="3">
    <location>
        <begin position="261"/>
        <end position="270"/>
    </location>
</feature>
<dbReference type="PANTHER" id="PTHR16861:SF4">
    <property type="entry name" value="SH3 DOMAIN PROTEIN (AFU_ORTHOLOGUE AFUA_1G13610)"/>
    <property type="match status" value="1"/>
</dbReference>
<feature type="region of interest" description="Disordered" evidence="3">
    <location>
        <begin position="426"/>
        <end position="570"/>
    </location>
</feature>
<evidence type="ECO:0000256" key="1">
    <source>
        <dbReference type="ARBA" id="ARBA00022443"/>
    </source>
</evidence>
<dbReference type="OrthoDB" id="5340910at2759"/>
<dbReference type="CDD" id="cd11854">
    <property type="entry name" value="SH3_Fus1p"/>
    <property type="match status" value="1"/>
</dbReference>
<feature type="compositionally biased region" description="Low complexity" evidence="3">
    <location>
        <begin position="603"/>
        <end position="638"/>
    </location>
</feature>
<sequence>MDHLIHVRQRRRQMEAKKLALRQKDDDDEETPKKGPVTVVRTKYRTLSATFTGEVGGYTTVGKDDSTKKTTTTKERAVTTTSPKATPTTIEETEEPDETDLSTKTTLAIAPDADRGLSTSAVGTQLPIASESSSSNASSGGASAGAKAGIAIGVIAGILLLAGLVFFFVKRKKKQAERQSLEDDEKLHGAFSPANYTPTAAAAVTAASVASSPVTYGNLNEKHVAGAAAGAGAFNRNQPQRQPQPQHQPTRSGGSGWERPMTSQSQNPSNPFGPHAELPGSQPPSPSSGAPIAAAAVAGAAAGAAAAHGVQRQTSRNHGPRALDLTIAPPPPLQAVPPSPAGTEYSMNSVTSGQQVPASTGAAAIAAAGGPASSTVHRVQLDFKPTLEDELDLKAGQLVRLLHEYDDGWALCIRLDRSRQGVVPRTCLSTRPVKPRAPGGPNGQQRMGPPVNPSGRPMTPQNGGPAPLQIRPESPAHPGTPNGPNYPQQQQSPGPRYQPMPPPQRSGTPNSMGGRSSPAIPRTMSPAPGPLSAPIPASMAAPAPAPAPAPASPVQAPVPAPVAAPAPAPVAATPAAPLAEVAEVPSAVPTPSASPSLPPVLAPIPLSAPLSAPTAPAEVAPQPVTSPAPSVSSTVSPASPRPGPPSSGSISRKPVPGQAM</sequence>
<proteinExistence type="predicted"/>
<dbReference type="VEuPathDB" id="FungiDB:jhhlp_005963"/>
<feature type="region of interest" description="Disordered" evidence="3">
    <location>
        <begin position="1"/>
        <end position="36"/>
    </location>
</feature>
<dbReference type="Pfam" id="PF14604">
    <property type="entry name" value="SH3_9"/>
    <property type="match status" value="1"/>
</dbReference>
<feature type="compositionally biased region" description="Basic and acidic residues" evidence="3">
    <location>
        <begin position="12"/>
        <end position="25"/>
    </location>
</feature>
<organism evidence="6 7">
    <name type="scientific">Lomentospora prolificans</name>
    <dbReference type="NCBI Taxonomy" id="41688"/>
    <lineage>
        <taxon>Eukaryota</taxon>
        <taxon>Fungi</taxon>
        <taxon>Dikarya</taxon>
        <taxon>Ascomycota</taxon>
        <taxon>Pezizomycotina</taxon>
        <taxon>Sordariomycetes</taxon>
        <taxon>Hypocreomycetidae</taxon>
        <taxon>Microascales</taxon>
        <taxon>Microascaceae</taxon>
        <taxon>Lomentospora</taxon>
    </lineage>
</organism>
<feature type="region of interest" description="Disordered" evidence="3">
    <location>
        <begin position="234"/>
        <end position="292"/>
    </location>
</feature>
<keyword evidence="4" id="KW-0812">Transmembrane</keyword>
<dbReference type="STRING" id="41688.A0A2N3N4K0"/>
<feature type="region of interest" description="Disordered" evidence="3">
    <location>
        <begin position="55"/>
        <end position="102"/>
    </location>
</feature>
<feature type="compositionally biased region" description="Polar residues" evidence="3">
    <location>
        <begin position="345"/>
        <end position="354"/>
    </location>
</feature>
<feature type="compositionally biased region" description="Acidic residues" evidence="3">
    <location>
        <begin position="91"/>
        <end position="100"/>
    </location>
</feature>
<feature type="compositionally biased region" description="Low complexity" evidence="3">
    <location>
        <begin position="583"/>
        <end position="595"/>
    </location>
</feature>
<dbReference type="Gene3D" id="2.30.30.40">
    <property type="entry name" value="SH3 Domains"/>
    <property type="match status" value="1"/>
</dbReference>
<evidence type="ECO:0000313" key="7">
    <source>
        <dbReference type="Proteomes" id="UP000233524"/>
    </source>
</evidence>
<comment type="caution">
    <text evidence="6">The sequence shown here is derived from an EMBL/GenBank/DDBJ whole genome shotgun (WGS) entry which is preliminary data.</text>
</comment>
<evidence type="ECO:0000256" key="3">
    <source>
        <dbReference type="SAM" id="MobiDB-lite"/>
    </source>
</evidence>
<dbReference type="InterPro" id="IPR036028">
    <property type="entry name" value="SH3-like_dom_sf"/>
</dbReference>
<dbReference type="InterPro" id="IPR001452">
    <property type="entry name" value="SH3_domain"/>
</dbReference>
<feature type="transmembrane region" description="Helical" evidence="4">
    <location>
        <begin position="148"/>
        <end position="169"/>
    </location>
</feature>
<evidence type="ECO:0000259" key="5">
    <source>
        <dbReference type="PROSITE" id="PS50002"/>
    </source>
</evidence>
<reference evidence="6 7" key="1">
    <citation type="journal article" date="2017" name="G3 (Bethesda)">
        <title>First Draft Genome Sequence of the Pathogenic Fungus Lomentospora prolificans (Formerly Scedosporium prolificans).</title>
        <authorList>
            <person name="Luo R."/>
            <person name="Zimin A."/>
            <person name="Workman R."/>
            <person name="Fan Y."/>
            <person name="Pertea G."/>
            <person name="Grossman N."/>
            <person name="Wear M.P."/>
            <person name="Jia B."/>
            <person name="Miller H."/>
            <person name="Casadevall A."/>
            <person name="Timp W."/>
            <person name="Zhang S.X."/>
            <person name="Salzberg S.L."/>
        </authorList>
    </citation>
    <scope>NUCLEOTIDE SEQUENCE [LARGE SCALE GENOMIC DNA]</scope>
    <source>
        <strain evidence="6 7">JHH-5317</strain>
    </source>
</reference>
<keyword evidence="4" id="KW-0472">Membrane</keyword>
<dbReference type="AlphaFoldDB" id="A0A2N3N4K0"/>
<feature type="compositionally biased region" description="Basic and acidic residues" evidence="3">
    <location>
        <begin position="62"/>
        <end position="77"/>
    </location>
</feature>
<feature type="region of interest" description="Disordered" evidence="3">
    <location>
        <begin position="307"/>
        <end position="354"/>
    </location>
</feature>
<dbReference type="SUPFAM" id="SSF50044">
    <property type="entry name" value="SH3-domain"/>
    <property type="match status" value="1"/>
</dbReference>
<dbReference type="SMART" id="SM00326">
    <property type="entry name" value="SH3"/>
    <property type="match status" value="1"/>
</dbReference>
<feature type="domain" description="SH3" evidence="5">
    <location>
        <begin position="372"/>
        <end position="433"/>
    </location>
</feature>
<keyword evidence="4" id="KW-1133">Transmembrane helix</keyword>
<dbReference type="PANTHER" id="PTHR16861">
    <property type="entry name" value="GLYCOPROTEIN 38"/>
    <property type="match status" value="1"/>
</dbReference>
<evidence type="ECO:0000313" key="6">
    <source>
        <dbReference type="EMBL" id="PKS07361.1"/>
    </source>
</evidence>
<dbReference type="InterPro" id="IPR035521">
    <property type="entry name" value="Fus1_SH3"/>
</dbReference>
<gene>
    <name evidence="6" type="ORF">jhhlp_005963</name>
</gene>
<keyword evidence="7" id="KW-1185">Reference proteome</keyword>
<feature type="compositionally biased region" description="Pro residues" evidence="3">
    <location>
        <begin position="543"/>
        <end position="568"/>
    </location>
</feature>
<accession>A0A2N3N4K0</accession>